<dbReference type="Proteomes" id="UP000180254">
    <property type="component" value="Unassembled WGS sequence"/>
</dbReference>
<dbReference type="RefSeq" id="WP_071063385.1">
    <property type="nucleotide sequence ID" value="NZ_MKIE01000005.1"/>
</dbReference>
<gene>
    <name evidence="1" type="ORF">EUAN_15770</name>
</gene>
<sequence length="69" mass="7863">MTLDIPERVVYSAYDEADDETINEAVVEIVLSYLMCIDEDGEPKNVSVRRGENQNFKVEMELRYCGLGS</sequence>
<proteinExistence type="predicted"/>
<comment type="caution">
    <text evidence="1">The sequence shown here is derived from an EMBL/GenBank/DDBJ whole genome shotgun (WGS) entry which is preliminary data.</text>
</comment>
<organism evidence="1 2">
    <name type="scientific">Andreesenia angusta</name>
    <dbReference type="NCBI Taxonomy" id="39480"/>
    <lineage>
        <taxon>Bacteria</taxon>
        <taxon>Bacillati</taxon>
        <taxon>Bacillota</taxon>
        <taxon>Tissierellia</taxon>
        <taxon>Tissierellales</taxon>
        <taxon>Gottschalkiaceae</taxon>
        <taxon>Andreesenia</taxon>
    </lineage>
</organism>
<evidence type="ECO:0000313" key="1">
    <source>
        <dbReference type="EMBL" id="OHW62129.1"/>
    </source>
</evidence>
<dbReference type="AlphaFoldDB" id="A0A1S1V8R7"/>
<reference evidence="1 2" key="1">
    <citation type="submission" date="2016-09" db="EMBL/GenBank/DDBJ databases">
        <title>Genome sequence of Eubacterium angustum.</title>
        <authorList>
            <person name="Poehlein A."/>
            <person name="Daniel R."/>
        </authorList>
    </citation>
    <scope>NUCLEOTIDE SEQUENCE [LARGE SCALE GENOMIC DNA]</scope>
    <source>
        <strain evidence="1 2">DSM 1989</strain>
    </source>
</reference>
<protein>
    <submittedName>
        <fullName evidence="1">Uncharacterized protein</fullName>
    </submittedName>
</protein>
<accession>A0A1S1V8R7</accession>
<dbReference type="EMBL" id="MKIE01000005">
    <property type="protein sequence ID" value="OHW62129.1"/>
    <property type="molecule type" value="Genomic_DNA"/>
</dbReference>
<name>A0A1S1V8R7_9FIRM</name>
<evidence type="ECO:0000313" key="2">
    <source>
        <dbReference type="Proteomes" id="UP000180254"/>
    </source>
</evidence>
<dbReference type="STRING" id="39480.EUAN_15770"/>
<keyword evidence="2" id="KW-1185">Reference proteome</keyword>